<feature type="chain" id="PRO_5003898269" description="Tetratricopeptide repeat protein" evidence="1">
    <location>
        <begin position="20"/>
        <end position="225"/>
    </location>
</feature>
<dbReference type="STRING" id="493475.GARC_4939"/>
<dbReference type="EMBL" id="BAEO01000065">
    <property type="protein sequence ID" value="GAC21875.1"/>
    <property type="molecule type" value="Genomic_DNA"/>
</dbReference>
<accession>K6ZEN8</accession>
<gene>
    <name evidence="2" type="ORF">GARC_4939</name>
</gene>
<dbReference type="eggNOG" id="COG3063">
    <property type="taxonomic scope" value="Bacteria"/>
</dbReference>
<reference evidence="2 3" key="1">
    <citation type="journal article" date="2017" name="Antonie Van Leeuwenhoek">
        <title>Rhizobium rhizosphaerae sp. nov., a novel species isolated from rice rhizosphere.</title>
        <authorList>
            <person name="Zhao J.J."/>
            <person name="Zhang J."/>
            <person name="Zhang R.J."/>
            <person name="Zhang C.W."/>
            <person name="Yin H.Q."/>
            <person name="Zhang X.X."/>
        </authorList>
    </citation>
    <scope>NUCLEOTIDE SEQUENCE [LARGE SCALE GENOMIC DNA]</scope>
    <source>
        <strain evidence="2 3">BSs20135</strain>
    </source>
</reference>
<dbReference type="Proteomes" id="UP000006327">
    <property type="component" value="Unassembled WGS sequence"/>
</dbReference>
<dbReference type="RefSeq" id="WP_007625309.1">
    <property type="nucleotide sequence ID" value="NZ_BAEO01000065.1"/>
</dbReference>
<evidence type="ECO:0000256" key="1">
    <source>
        <dbReference type="SAM" id="SignalP"/>
    </source>
</evidence>
<name>K6ZEN8_9ALTE</name>
<dbReference type="AlphaFoldDB" id="K6ZEN8"/>
<keyword evidence="1" id="KW-0732">Signal</keyword>
<feature type="signal peptide" evidence="1">
    <location>
        <begin position="1"/>
        <end position="19"/>
    </location>
</feature>
<evidence type="ECO:0000313" key="2">
    <source>
        <dbReference type="EMBL" id="GAC21875.1"/>
    </source>
</evidence>
<evidence type="ECO:0000313" key="3">
    <source>
        <dbReference type="Proteomes" id="UP000006327"/>
    </source>
</evidence>
<keyword evidence="3" id="KW-1185">Reference proteome</keyword>
<protein>
    <recommendedName>
        <fullName evidence="4">Tetratricopeptide repeat protein</fullName>
    </recommendedName>
</protein>
<proteinExistence type="predicted"/>
<sequence>MFWRCLVFFSLFVCLSAHSFEHDEHAVSELYQKWLALQVQVNEPLPKLVTLANQAETLTKQYPLVPDCWALLGMIKAQQASLVSGLEGLKLAKQAKDMLQNALSLDPYVFYGVAYAELGWLYHRTPGWPFSFGSDKMARHLFNKAVNINPRSIAANFRYAEYWFDQKDYAQAEAFYNATLKAIKLHSPIEPYNRDWSEHKKQLADQMLVKIHNKNIYLSKLSLSN</sequence>
<dbReference type="InterPro" id="IPR011990">
    <property type="entry name" value="TPR-like_helical_dom_sf"/>
</dbReference>
<evidence type="ECO:0008006" key="4">
    <source>
        <dbReference type="Google" id="ProtNLM"/>
    </source>
</evidence>
<organism evidence="2 3">
    <name type="scientific">Paraglaciecola arctica BSs20135</name>
    <dbReference type="NCBI Taxonomy" id="493475"/>
    <lineage>
        <taxon>Bacteria</taxon>
        <taxon>Pseudomonadati</taxon>
        <taxon>Pseudomonadota</taxon>
        <taxon>Gammaproteobacteria</taxon>
        <taxon>Alteromonadales</taxon>
        <taxon>Alteromonadaceae</taxon>
        <taxon>Paraglaciecola</taxon>
    </lineage>
</organism>
<dbReference type="SUPFAM" id="SSF48452">
    <property type="entry name" value="TPR-like"/>
    <property type="match status" value="1"/>
</dbReference>
<comment type="caution">
    <text evidence="2">The sequence shown here is derived from an EMBL/GenBank/DDBJ whole genome shotgun (WGS) entry which is preliminary data.</text>
</comment>
<dbReference type="Gene3D" id="1.25.40.10">
    <property type="entry name" value="Tetratricopeptide repeat domain"/>
    <property type="match status" value="1"/>
</dbReference>